<dbReference type="STRING" id="32507.ENSNBRP00000012360"/>
<dbReference type="Bgee" id="ENSNBRG00000009639">
    <property type="expression patterns" value="Expressed in brain and 2 other cell types or tissues"/>
</dbReference>
<organism evidence="2 3">
    <name type="scientific">Neolamprologus brichardi</name>
    <name type="common">Fairy cichlid</name>
    <name type="synonym">Lamprologus brichardi</name>
    <dbReference type="NCBI Taxonomy" id="32507"/>
    <lineage>
        <taxon>Eukaryota</taxon>
        <taxon>Metazoa</taxon>
        <taxon>Chordata</taxon>
        <taxon>Craniata</taxon>
        <taxon>Vertebrata</taxon>
        <taxon>Euteleostomi</taxon>
        <taxon>Actinopterygii</taxon>
        <taxon>Neopterygii</taxon>
        <taxon>Teleostei</taxon>
        <taxon>Neoteleostei</taxon>
        <taxon>Acanthomorphata</taxon>
        <taxon>Ovalentaria</taxon>
        <taxon>Cichlomorphae</taxon>
        <taxon>Cichliformes</taxon>
        <taxon>Cichlidae</taxon>
        <taxon>African cichlids</taxon>
        <taxon>Pseudocrenilabrinae</taxon>
        <taxon>Lamprologini</taxon>
        <taxon>Neolamprologus</taxon>
    </lineage>
</organism>
<feature type="compositionally biased region" description="Basic and acidic residues" evidence="1">
    <location>
        <begin position="91"/>
        <end position="109"/>
    </location>
</feature>
<feature type="compositionally biased region" description="Basic and acidic residues" evidence="1">
    <location>
        <begin position="7"/>
        <end position="20"/>
    </location>
</feature>
<dbReference type="GeneTree" id="ENSGT00940000154422"/>
<feature type="compositionally biased region" description="Polar residues" evidence="1">
    <location>
        <begin position="23"/>
        <end position="34"/>
    </location>
</feature>
<evidence type="ECO:0000313" key="2">
    <source>
        <dbReference type="Ensembl" id="ENSNBRP00000012360.1"/>
    </source>
</evidence>
<dbReference type="Ensembl" id="ENSNBRT00000012717.1">
    <property type="protein sequence ID" value="ENSNBRP00000012360.1"/>
    <property type="gene ID" value="ENSNBRG00000009639.1"/>
</dbReference>
<dbReference type="AlphaFoldDB" id="A0A3Q4GRG6"/>
<dbReference type="Proteomes" id="UP000261580">
    <property type="component" value="Unassembled WGS sequence"/>
</dbReference>
<evidence type="ECO:0000256" key="1">
    <source>
        <dbReference type="SAM" id="MobiDB-lite"/>
    </source>
</evidence>
<sequence length="161" mass="17575">TENYFEAGDKSPNHLSDTHFRYQPSSADISGGSNQRRKLAAPPMNVSLDHSEGSLLSEDTLDTEDDGLDTGDDLDVNLDELDTPDEADSLELNKHGDTASRDPGHRAAEESRLWRSVVIGEQEHRIDMKCIEPYKRVISHGGIRVQILGVSCIQGSSSASA</sequence>
<reference evidence="2" key="2">
    <citation type="submission" date="2025-09" db="UniProtKB">
        <authorList>
            <consortium name="Ensembl"/>
        </authorList>
    </citation>
    <scope>IDENTIFICATION</scope>
</reference>
<reference evidence="2" key="1">
    <citation type="submission" date="2025-08" db="UniProtKB">
        <authorList>
            <consortium name="Ensembl"/>
        </authorList>
    </citation>
    <scope>IDENTIFICATION</scope>
</reference>
<dbReference type="Pfam" id="PF12496">
    <property type="entry name" value="BNIP2"/>
    <property type="match status" value="2"/>
</dbReference>
<accession>A0A3Q4GRG6</accession>
<keyword evidence="3" id="KW-1185">Reference proteome</keyword>
<protein>
    <submittedName>
        <fullName evidence="2">Uncharacterized protein</fullName>
    </submittedName>
</protein>
<feature type="compositionally biased region" description="Acidic residues" evidence="1">
    <location>
        <begin position="59"/>
        <end position="89"/>
    </location>
</feature>
<dbReference type="OMA" id="PEIWRIL"/>
<name>A0A3Q4GRG6_NEOBR</name>
<evidence type="ECO:0000313" key="3">
    <source>
        <dbReference type="Proteomes" id="UP000261580"/>
    </source>
</evidence>
<proteinExistence type="predicted"/>
<dbReference type="InterPro" id="IPR022181">
    <property type="entry name" value="Bcl2-/adenovirus-E1B"/>
</dbReference>
<feature type="region of interest" description="Disordered" evidence="1">
    <location>
        <begin position="1"/>
        <end position="109"/>
    </location>
</feature>